<dbReference type="EMBL" id="AZBU02000003">
    <property type="protein sequence ID" value="TKR89704.1"/>
    <property type="molecule type" value="Genomic_DNA"/>
</dbReference>
<dbReference type="GO" id="GO:0030121">
    <property type="term" value="C:AP-1 adaptor complex"/>
    <property type="evidence" value="ECO:0007669"/>
    <property type="project" value="UniProtKB-ARBA"/>
</dbReference>
<organism evidence="11 12">
    <name type="scientific">Steinernema carpocapsae</name>
    <name type="common">Entomopathogenic nematode</name>
    <dbReference type="NCBI Taxonomy" id="34508"/>
    <lineage>
        <taxon>Eukaryota</taxon>
        <taxon>Metazoa</taxon>
        <taxon>Ecdysozoa</taxon>
        <taxon>Nematoda</taxon>
        <taxon>Chromadorea</taxon>
        <taxon>Rhabditida</taxon>
        <taxon>Tylenchina</taxon>
        <taxon>Panagrolaimomorpha</taxon>
        <taxon>Strongyloidoidea</taxon>
        <taxon>Steinernematidae</taxon>
        <taxon>Steinernema</taxon>
    </lineage>
</organism>
<comment type="subcellular location">
    <subcellularLocation>
        <location evidence="2">Cytoplasmic vesicle</location>
        <location evidence="2">Clathrin-coated vesicle membrane</location>
    </subcellularLocation>
    <subcellularLocation>
        <location evidence="1">Golgi apparatus</location>
    </subcellularLocation>
</comment>
<keyword evidence="4 9" id="KW-0813">Transport</keyword>
<keyword evidence="12" id="KW-1185">Reference proteome</keyword>
<evidence type="ECO:0000256" key="3">
    <source>
        <dbReference type="ARBA" id="ARBA00006972"/>
    </source>
</evidence>
<dbReference type="GO" id="GO:0005829">
    <property type="term" value="C:cytosol"/>
    <property type="evidence" value="ECO:0007669"/>
    <property type="project" value="GOC"/>
</dbReference>
<feature type="domain" description="AP complex mu/sigma subunit" evidence="10">
    <location>
        <begin position="1"/>
        <end position="140"/>
    </location>
</feature>
<keyword evidence="6" id="KW-0333">Golgi apparatus</keyword>
<evidence type="ECO:0000256" key="4">
    <source>
        <dbReference type="ARBA" id="ARBA00022448"/>
    </source>
</evidence>
<dbReference type="STRING" id="34508.A0A4U5P296"/>
<keyword evidence="7 9" id="KW-0472">Membrane</keyword>
<dbReference type="PANTHER" id="PTHR11753">
    <property type="entry name" value="ADAPTOR COMPLEXES SMALL SUBUNIT FAMILY"/>
    <property type="match status" value="1"/>
</dbReference>
<reference evidence="11 12" key="1">
    <citation type="journal article" date="2015" name="Genome Biol.">
        <title>Comparative genomics of Steinernema reveals deeply conserved gene regulatory networks.</title>
        <authorList>
            <person name="Dillman A.R."/>
            <person name="Macchietto M."/>
            <person name="Porter C.F."/>
            <person name="Rogers A."/>
            <person name="Williams B."/>
            <person name="Antoshechkin I."/>
            <person name="Lee M.M."/>
            <person name="Goodwin Z."/>
            <person name="Lu X."/>
            <person name="Lewis E.E."/>
            <person name="Goodrich-Blair H."/>
            <person name="Stock S.P."/>
            <person name="Adams B.J."/>
            <person name="Sternberg P.W."/>
            <person name="Mortazavi A."/>
        </authorList>
    </citation>
    <scope>NUCLEOTIDE SEQUENCE [LARGE SCALE GENOMIC DNA]</scope>
    <source>
        <strain evidence="11 12">ALL</strain>
    </source>
</reference>
<evidence type="ECO:0000256" key="1">
    <source>
        <dbReference type="ARBA" id="ARBA00004555"/>
    </source>
</evidence>
<dbReference type="FunFam" id="3.30.450.60:FF:000007">
    <property type="entry name" value="AP complex subunit sigma"/>
    <property type="match status" value="1"/>
</dbReference>
<protein>
    <recommendedName>
        <fullName evidence="9">AP complex subunit sigma</fullName>
    </recommendedName>
</protein>
<evidence type="ECO:0000256" key="8">
    <source>
        <dbReference type="ARBA" id="ARBA00023329"/>
    </source>
</evidence>
<evidence type="ECO:0000256" key="7">
    <source>
        <dbReference type="ARBA" id="ARBA00023136"/>
    </source>
</evidence>
<dbReference type="SUPFAM" id="SSF64356">
    <property type="entry name" value="SNARE-like"/>
    <property type="match status" value="1"/>
</dbReference>
<dbReference type="PIRSF" id="PIRSF015588">
    <property type="entry name" value="AP_complex_sigma"/>
    <property type="match status" value="1"/>
</dbReference>
<dbReference type="InterPro" id="IPR016635">
    <property type="entry name" value="AP_complex_ssu"/>
</dbReference>
<evidence type="ECO:0000259" key="10">
    <source>
        <dbReference type="Pfam" id="PF01217"/>
    </source>
</evidence>
<sequence>MIHFMFMFNKQGKMRLQKWYEAYEAKMKKKVVNDLVMTILGRKRNMCAFFEYKEFRIVYKRYASLFIVFAVDMDDNELFTLDVLHRFVEILDDHFGSVCELDIIYNYEQVYYLLDEYILAGEVQESDMSKVVRAVVRQNEIQELETNERMFGAFNLG</sequence>
<name>A0A4U5P296_STECR</name>
<dbReference type="OrthoDB" id="371463at2759"/>
<dbReference type="AlphaFoldDB" id="A0A4U5P296"/>
<keyword evidence="5 9" id="KW-0653">Protein transport</keyword>
<comment type="similarity">
    <text evidence="3 9">Belongs to the adaptor complexes small subunit family.</text>
</comment>
<evidence type="ECO:0000313" key="11">
    <source>
        <dbReference type="EMBL" id="TKR89704.1"/>
    </source>
</evidence>
<keyword evidence="8" id="KW-0968">Cytoplasmic vesicle</keyword>
<reference evidence="11 12" key="2">
    <citation type="journal article" date="2019" name="G3 (Bethesda)">
        <title>Hybrid Assembly of the Genome of the Entomopathogenic Nematode Steinernema carpocapsae Identifies the X-Chromosome.</title>
        <authorList>
            <person name="Serra L."/>
            <person name="Macchietto M."/>
            <person name="Macias-Munoz A."/>
            <person name="McGill C.J."/>
            <person name="Rodriguez I.M."/>
            <person name="Rodriguez B."/>
            <person name="Murad R."/>
            <person name="Mortazavi A."/>
        </authorList>
    </citation>
    <scope>NUCLEOTIDE SEQUENCE [LARGE SCALE GENOMIC DNA]</scope>
    <source>
        <strain evidence="11 12">ALL</strain>
    </source>
</reference>
<dbReference type="InterPro" id="IPR022775">
    <property type="entry name" value="AP_mu_sigma_su"/>
</dbReference>
<proteinExistence type="inferred from homology"/>
<dbReference type="InterPro" id="IPR011012">
    <property type="entry name" value="Longin-like_dom_sf"/>
</dbReference>
<evidence type="ECO:0000256" key="2">
    <source>
        <dbReference type="ARBA" id="ARBA00004640"/>
    </source>
</evidence>
<accession>A0A4U5P296</accession>
<gene>
    <name evidence="11" type="ORF">L596_013768</name>
</gene>
<dbReference type="Proteomes" id="UP000298663">
    <property type="component" value="Unassembled WGS sequence"/>
</dbReference>
<evidence type="ECO:0000256" key="6">
    <source>
        <dbReference type="ARBA" id="ARBA00023034"/>
    </source>
</evidence>
<dbReference type="GO" id="GO:0016192">
    <property type="term" value="P:vesicle-mediated transport"/>
    <property type="evidence" value="ECO:0007669"/>
    <property type="project" value="UniProtKB-ARBA"/>
</dbReference>
<evidence type="ECO:0000313" key="12">
    <source>
        <dbReference type="Proteomes" id="UP000298663"/>
    </source>
</evidence>
<dbReference type="Pfam" id="PF01217">
    <property type="entry name" value="Clat_adaptor_s"/>
    <property type="match status" value="1"/>
</dbReference>
<dbReference type="GO" id="GO:0016482">
    <property type="term" value="P:cytosolic transport"/>
    <property type="evidence" value="ECO:0007669"/>
    <property type="project" value="UniProtKB-ARBA"/>
</dbReference>
<dbReference type="GO" id="GO:0006886">
    <property type="term" value="P:intracellular protein transport"/>
    <property type="evidence" value="ECO:0007669"/>
    <property type="project" value="UniProtKB-UniRule"/>
</dbReference>
<dbReference type="Gene3D" id="3.30.450.60">
    <property type="match status" value="1"/>
</dbReference>
<evidence type="ECO:0000256" key="9">
    <source>
        <dbReference type="PIRNR" id="PIRNR015588"/>
    </source>
</evidence>
<evidence type="ECO:0000256" key="5">
    <source>
        <dbReference type="ARBA" id="ARBA00022927"/>
    </source>
</evidence>
<comment type="caution">
    <text evidence="11">The sequence shown here is derived from an EMBL/GenBank/DDBJ whole genome shotgun (WGS) entry which is preliminary data.</text>
</comment>